<dbReference type="GO" id="GO:0000014">
    <property type="term" value="F:single-stranded DNA endodeoxyribonuclease activity"/>
    <property type="evidence" value="ECO:0007669"/>
    <property type="project" value="TreeGrafter"/>
</dbReference>
<sequence length="289" mass="33662">MSIKSFEAVVWMFGVVVSYRVLKLEVNKEKIRFFLQFLFDKGENASQADAIAYGVYGADTVIANYMQFWFRRFHSGIFYVKDAPRTGKPFVENVEKITEIVEIDRPVSNRSIVQELKIDLKTVLSHLRKVGFKNNLHVCVPNQLAPKKMMDRISICETLAKWKEMDQFLKRMVTGDEKWVTYYNIVQKRSQRKGSEAAQTVAKPGLSTRKVLLRIWGDWKGIIYYKLLPHGQTLNSDLYCQQLDRLKLAIDQKCPELVSRRGVVIHLDNARPHTYIVTLQNLWELGWEV</sequence>
<dbReference type="GO" id="GO:0005634">
    <property type="term" value="C:nucleus"/>
    <property type="evidence" value="ECO:0007669"/>
    <property type="project" value="TreeGrafter"/>
</dbReference>
<accession>A0A8X6VRY0</accession>
<feature type="domain" description="Mos1 transposase HTH" evidence="1">
    <location>
        <begin position="28"/>
        <end position="76"/>
    </location>
</feature>
<comment type="caution">
    <text evidence="2">The sequence shown here is derived from an EMBL/GenBank/DDBJ whole genome shotgun (WGS) entry which is preliminary data.</text>
</comment>
<gene>
    <name evidence="2" type="primary">SETMAR</name>
    <name evidence="2" type="ORF">TNCV_2145471</name>
</gene>
<proteinExistence type="predicted"/>
<dbReference type="Proteomes" id="UP000887159">
    <property type="component" value="Unassembled WGS sequence"/>
</dbReference>
<dbReference type="InterPro" id="IPR036397">
    <property type="entry name" value="RNaseH_sf"/>
</dbReference>
<organism evidence="2 3">
    <name type="scientific">Trichonephila clavipes</name>
    <name type="common">Golden silk orbweaver</name>
    <name type="synonym">Nephila clavipes</name>
    <dbReference type="NCBI Taxonomy" id="2585209"/>
    <lineage>
        <taxon>Eukaryota</taxon>
        <taxon>Metazoa</taxon>
        <taxon>Ecdysozoa</taxon>
        <taxon>Arthropoda</taxon>
        <taxon>Chelicerata</taxon>
        <taxon>Arachnida</taxon>
        <taxon>Araneae</taxon>
        <taxon>Araneomorphae</taxon>
        <taxon>Entelegynae</taxon>
        <taxon>Araneoidea</taxon>
        <taxon>Nephilidae</taxon>
        <taxon>Trichonephila</taxon>
    </lineage>
</organism>
<protein>
    <submittedName>
        <fullName evidence="2">Histone-lysine N-methyltransferase SETMAR</fullName>
    </submittedName>
</protein>
<dbReference type="PANTHER" id="PTHR46060">
    <property type="entry name" value="MARINER MOS1 TRANSPOSASE-LIKE PROTEIN"/>
    <property type="match status" value="1"/>
</dbReference>
<dbReference type="GO" id="GO:0042800">
    <property type="term" value="F:histone H3K4 methyltransferase activity"/>
    <property type="evidence" value="ECO:0007669"/>
    <property type="project" value="TreeGrafter"/>
</dbReference>
<dbReference type="Gene3D" id="3.30.420.10">
    <property type="entry name" value="Ribonuclease H-like superfamily/Ribonuclease H"/>
    <property type="match status" value="1"/>
</dbReference>
<dbReference type="GO" id="GO:0003697">
    <property type="term" value="F:single-stranded DNA binding"/>
    <property type="evidence" value="ECO:0007669"/>
    <property type="project" value="TreeGrafter"/>
</dbReference>
<dbReference type="GO" id="GO:0044774">
    <property type="term" value="P:mitotic DNA integrity checkpoint signaling"/>
    <property type="evidence" value="ECO:0007669"/>
    <property type="project" value="TreeGrafter"/>
</dbReference>
<dbReference type="InterPro" id="IPR052709">
    <property type="entry name" value="Transposase-MT_Hybrid"/>
</dbReference>
<evidence type="ECO:0000313" key="3">
    <source>
        <dbReference type="Proteomes" id="UP000887159"/>
    </source>
</evidence>
<dbReference type="GO" id="GO:0000729">
    <property type="term" value="P:DNA double-strand break processing"/>
    <property type="evidence" value="ECO:0007669"/>
    <property type="project" value="TreeGrafter"/>
</dbReference>
<dbReference type="GO" id="GO:0003690">
    <property type="term" value="F:double-stranded DNA binding"/>
    <property type="evidence" value="ECO:0007669"/>
    <property type="project" value="TreeGrafter"/>
</dbReference>
<dbReference type="GO" id="GO:0044547">
    <property type="term" value="F:DNA topoisomerase binding"/>
    <property type="evidence" value="ECO:0007669"/>
    <property type="project" value="TreeGrafter"/>
</dbReference>
<dbReference type="GO" id="GO:0000793">
    <property type="term" value="C:condensed chromosome"/>
    <property type="evidence" value="ECO:0007669"/>
    <property type="project" value="TreeGrafter"/>
</dbReference>
<dbReference type="GO" id="GO:0035861">
    <property type="term" value="C:site of double-strand break"/>
    <property type="evidence" value="ECO:0007669"/>
    <property type="project" value="TreeGrafter"/>
</dbReference>
<evidence type="ECO:0000259" key="1">
    <source>
        <dbReference type="Pfam" id="PF17906"/>
    </source>
</evidence>
<dbReference type="InterPro" id="IPR041426">
    <property type="entry name" value="Mos1_HTH"/>
</dbReference>
<dbReference type="GO" id="GO:0006303">
    <property type="term" value="P:double-strand break repair via nonhomologous end joining"/>
    <property type="evidence" value="ECO:0007669"/>
    <property type="project" value="TreeGrafter"/>
</dbReference>
<name>A0A8X6VRY0_TRICX</name>
<evidence type="ECO:0000313" key="2">
    <source>
        <dbReference type="EMBL" id="GFY19854.1"/>
    </source>
</evidence>
<dbReference type="GO" id="GO:0046975">
    <property type="term" value="F:histone H3K36 methyltransferase activity"/>
    <property type="evidence" value="ECO:0007669"/>
    <property type="project" value="TreeGrafter"/>
</dbReference>
<dbReference type="Pfam" id="PF01359">
    <property type="entry name" value="Transposase_1"/>
    <property type="match status" value="1"/>
</dbReference>
<dbReference type="AlphaFoldDB" id="A0A8X6VRY0"/>
<keyword evidence="3" id="KW-1185">Reference proteome</keyword>
<dbReference type="Gene3D" id="1.10.10.1450">
    <property type="match status" value="1"/>
</dbReference>
<dbReference type="GO" id="GO:0031297">
    <property type="term" value="P:replication fork processing"/>
    <property type="evidence" value="ECO:0007669"/>
    <property type="project" value="TreeGrafter"/>
</dbReference>
<reference evidence="2" key="1">
    <citation type="submission" date="2020-08" db="EMBL/GenBank/DDBJ databases">
        <title>Multicomponent nature underlies the extraordinary mechanical properties of spider dragline silk.</title>
        <authorList>
            <person name="Kono N."/>
            <person name="Nakamura H."/>
            <person name="Mori M."/>
            <person name="Yoshida Y."/>
            <person name="Ohtoshi R."/>
            <person name="Malay A.D."/>
            <person name="Moran D.A.P."/>
            <person name="Tomita M."/>
            <person name="Numata K."/>
            <person name="Arakawa K."/>
        </authorList>
    </citation>
    <scope>NUCLEOTIDE SEQUENCE</scope>
</reference>
<dbReference type="Pfam" id="PF17906">
    <property type="entry name" value="HTH_48"/>
    <property type="match status" value="1"/>
</dbReference>
<dbReference type="GO" id="GO:0015074">
    <property type="term" value="P:DNA integration"/>
    <property type="evidence" value="ECO:0007669"/>
    <property type="project" value="TreeGrafter"/>
</dbReference>
<dbReference type="InterPro" id="IPR001888">
    <property type="entry name" value="Transposase_1"/>
</dbReference>
<dbReference type="EMBL" id="BMAU01021354">
    <property type="protein sequence ID" value="GFY19854.1"/>
    <property type="molecule type" value="Genomic_DNA"/>
</dbReference>
<dbReference type="PANTHER" id="PTHR46060:SF2">
    <property type="entry name" value="HISTONE-LYSINE N-METHYLTRANSFERASE SETMAR"/>
    <property type="match status" value="1"/>
</dbReference>